<dbReference type="EMBL" id="JASJQH010000975">
    <property type="protein sequence ID" value="KAK9762391.1"/>
    <property type="molecule type" value="Genomic_DNA"/>
</dbReference>
<sequence>MVEFRIFALGSLFLTLLTIGLTRSEGIDISNRYVIKIKNSADAQQVDRYIKSKLDQHNRARDINHSARNELKIKISMDDYFAYAGSLSNSLVKEFRKNSDIEYIEPEQIFTASAIQQSPPSWGLARIAQRKPLNGTQVYNYPDSAGEGVDVYIIDTGVSVKHVDFEGRATLPISFVDGEATEDLNGHGTHVSGTIGGKTYGVAKKVRLIGVKVLGGDGSGTTSGVISGIDWVANQAKSTGRKSVANMSLGGGNSDALNDAITAAVKAGVSFIVAAGNESQDACNVSPANGASAFAVGATTITDAEADFSNFGKCVKIFAPGVDITSAWIGSETATNKISGTSMASPHVAGIAALYLSQKSIQTPSDLYSALVSHATKDVITGLSKDTLNLLAYNSVE</sequence>
<dbReference type="InterPro" id="IPR015500">
    <property type="entry name" value="Peptidase_S8_subtilisin-rel"/>
</dbReference>
<feature type="domain" description="Peptidase S8/S53" evidence="8">
    <location>
        <begin position="146"/>
        <end position="380"/>
    </location>
</feature>
<dbReference type="PRINTS" id="PR00723">
    <property type="entry name" value="SUBTILISIN"/>
</dbReference>
<dbReference type="InterPro" id="IPR023828">
    <property type="entry name" value="Peptidase_S8_Ser-AS"/>
</dbReference>
<keyword evidence="2 5" id="KW-0645">Protease</keyword>
<dbReference type="InterPro" id="IPR050131">
    <property type="entry name" value="Peptidase_S8_subtilisin-like"/>
</dbReference>
<keyword evidence="3 5" id="KW-0378">Hydrolase</keyword>
<dbReference type="PANTHER" id="PTHR43806:SF11">
    <property type="entry name" value="CEREVISIN-RELATED"/>
    <property type="match status" value="1"/>
</dbReference>
<evidence type="ECO:0000256" key="5">
    <source>
        <dbReference type="PROSITE-ProRule" id="PRU01240"/>
    </source>
</evidence>
<evidence type="ECO:0000256" key="6">
    <source>
        <dbReference type="RuleBase" id="RU003355"/>
    </source>
</evidence>
<feature type="active site" description="Charge relay system" evidence="5">
    <location>
        <position position="342"/>
    </location>
</feature>
<dbReference type="PROSITE" id="PS51892">
    <property type="entry name" value="SUBTILASE"/>
    <property type="match status" value="1"/>
</dbReference>
<keyword evidence="7" id="KW-0732">Signal</keyword>
<dbReference type="Proteomes" id="UP001479436">
    <property type="component" value="Unassembled WGS sequence"/>
</dbReference>
<protein>
    <recommendedName>
        <fullName evidence="8">Peptidase S8/S53 domain-containing protein</fullName>
    </recommendedName>
</protein>
<dbReference type="Pfam" id="PF00082">
    <property type="entry name" value="Peptidase_S8"/>
    <property type="match status" value="1"/>
</dbReference>
<accession>A0ABR2WLP8</accession>
<dbReference type="PROSITE" id="PS00138">
    <property type="entry name" value="SUBTILASE_SER"/>
    <property type="match status" value="1"/>
</dbReference>
<evidence type="ECO:0000256" key="4">
    <source>
        <dbReference type="ARBA" id="ARBA00022825"/>
    </source>
</evidence>
<feature type="active site" description="Charge relay system" evidence="5">
    <location>
        <position position="187"/>
    </location>
</feature>
<feature type="signal peptide" evidence="7">
    <location>
        <begin position="1"/>
        <end position="24"/>
    </location>
</feature>
<evidence type="ECO:0000313" key="9">
    <source>
        <dbReference type="EMBL" id="KAK9762391.1"/>
    </source>
</evidence>
<dbReference type="PANTHER" id="PTHR43806">
    <property type="entry name" value="PEPTIDASE S8"/>
    <property type="match status" value="1"/>
</dbReference>
<name>A0ABR2WLP8_9FUNG</name>
<evidence type="ECO:0000256" key="2">
    <source>
        <dbReference type="ARBA" id="ARBA00022670"/>
    </source>
</evidence>
<dbReference type="InterPro" id="IPR037045">
    <property type="entry name" value="S8pro/Inhibitor_I9_sf"/>
</dbReference>
<dbReference type="InterPro" id="IPR034193">
    <property type="entry name" value="PCSK9_ProteinaseK-like"/>
</dbReference>
<proteinExistence type="inferred from homology"/>
<comment type="similarity">
    <text evidence="1 5 6">Belongs to the peptidase S8 family.</text>
</comment>
<dbReference type="InterPro" id="IPR036852">
    <property type="entry name" value="Peptidase_S8/S53_dom_sf"/>
</dbReference>
<evidence type="ECO:0000256" key="3">
    <source>
        <dbReference type="ARBA" id="ARBA00022801"/>
    </source>
</evidence>
<feature type="chain" id="PRO_5045752155" description="Peptidase S8/S53 domain-containing protein" evidence="7">
    <location>
        <begin position="25"/>
        <end position="397"/>
    </location>
</feature>
<evidence type="ECO:0000259" key="8">
    <source>
        <dbReference type="Pfam" id="PF00082"/>
    </source>
</evidence>
<dbReference type="SUPFAM" id="SSF54897">
    <property type="entry name" value="Protease propeptides/inhibitors"/>
    <property type="match status" value="1"/>
</dbReference>
<dbReference type="SUPFAM" id="SSF52743">
    <property type="entry name" value="Subtilisin-like"/>
    <property type="match status" value="1"/>
</dbReference>
<dbReference type="Gene3D" id="3.40.50.200">
    <property type="entry name" value="Peptidase S8/S53 domain"/>
    <property type="match status" value="1"/>
</dbReference>
<comment type="caution">
    <text evidence="9">The sequence shown here is derived from an EMBL/GenBank/DDBJ whole genome shotgun (WGS) entry which is preliminary data.</text>
</comment>
<reference evidence="9 10" key="1">
    <citation type="submission" date="2023-04" db="EMBL/GenBank/DDBJ databases">
        <title>Genome of Basidiobolus ranarum AG-B5.</title>
        <authorList>
            <person name="Stajich J.E."/>
            <person name="Carter-House D."/>
            <person name="Gryganskyi A."/>
        </authorList>
    </citation>
    <scope>NUCLEOTIDE SEQUENCE [LARGE SCALE GENOMIC DNA]</scope>
    <source>
        <strain evidence="9 10">AG-B5</strain>
    </source>
</reference>
<evidence type="ECO:0000256" key="7">
    <source>
        <dbReference type="SAM" id="SignalP"/>
    </source>
</evidence>
<organism evidence="9 10">
    <name type="scientific">Basidiobolus ranarum</name>
    <dbReference type="NCBI Taxonomy" id="34480"/>
    <lineage>
        <taxon>Eukaryota</taxon>
        <taxon>Fungi</taxon>
        <taxon>Fungi incertae sedis</taxon>
        <taxon>Zoopagomycota</taxon>
        <taxon>Entomophthoromycotina</taxon>
        <taxon>Basidiobolomycetes</taxon>
        <taxon>Basidiobolales</taxon>
        <taxon>Basidiobolaceae</taxon>
        <taxon>Basidiobolus</taxon>
    </lineage>
</organism>
<dbReference type="InterPro" id="IPR022398">
    <property type="entry name" value="Peptidase_S8_His-AS"/>
</dbReference>
<keyword evidence="4 5" id="KW-0720">Serine protease</keyword>
<dbReference type="PROSITE" id="PS00136">
    <property type="entry name" value="SUBTILASE_ASP"/>
    <property type="match status" value="1"/>
</dbReference>
<dbReference type="PROSITE" id="PS00137">
    <property type="entry name" value="SUBTILASE_HIS"/>
    <property type="match status" value="1"/>
</dbReference>
<keyword evidence="10" id="KW-1185">Reference proteome</keyword>
<dbReference type="InterPro" id="IPR000209">
    <property type="entry name" value="Peptidase_S8/S53_dom"/>
</dbReference>
<evidence type="ECO:0000313" key="10">
    <source>
        <dbReference type="Proteomes" id="UP001479436"/>
    </source>
</evidence>
<gene>
    <name evidence="9" type="ORF">K7432_011908</name>
</gene>
<dbReference type="InterPro" id="IPR023827">
    <property type="entry name" value="Peptidase_S8_Asp-AS"/>
</dbReference>
<dbReference type="CDD" id="cd04077">
    <property type="entry name" value="Peptidases_S8_PCSK9_ProteinaseK_like"/>
    <property type="match status" value="1"/>
</dbReference>
<feature type="active site" description="Charge relay system" evidence="5">
    <location>
        <position position="155"/>
    </location>
</feature>
<dbReference type="Gene3D" id="3.30.70.80">
    <property type="entry name" value="Peptidase S8 propeptide/proteinase inhibitor I9"/>
    <property type="match status" value="1"/>
</dbReference>
<evidence type="ECO:0000256" key="1">
    <source>
        <dbReference type="ARBA" id="ARBA00011073"/>
    </source>
</evidence>